<evidence type="ECO:0000256" key="2">
    <source>
        <dbReference type="ARBA" id="ARBA00005419"/>
    </source>
</evidence>
<dbReference type="PIRSF" id="PIRSF000903">
    <property type="entry name" value="B5n-ttraPtase_sm"/>
    <property type="match status" value="1"/>
</dbReference>
<comment type="similarity">
    <text evidence="2 5">Belongs to the Ap4A hydrolase family.</text>
</comment>
<dbReference type="NCBIfam" id="NF001204">
    <property type="entry name" value="PRK00166.1"/>
    <property type="match status" value="1"/>
</dbReference>
<dbReference type="PANTHER" id="PTHR40942:SF4">
    <property type="entry name" value="CYTOCHROME C5"/>
    <property type="match status" value="1"/>
</dbReference>
<protein>
    <recommendedName>
        <fullName evidence="5">Bis(5'-nucleosyl)-tetraphosphatase, symmetrical</fullName>
        <ecNumber evidence="5">3.6.1.41</ecNumber>
    </recommendedName>
    <alternativeName>
        <fullName evidence="5">Ap4A hydrolase</fullName>
    </alternativeName>
    <alternativeName>
        <fullName evidence="5">Diadenosine 5',5'''-P1,P4-tetraphosphate pyrophosphohydrolase</fullName>
    </alternativeName>
    <alternativeName>
        <fullName evidence="5">Diadenosine tetraphosphatase</fullName>
    </alternativeName>
</protein>
<dbReference type="SUPFAM" id="SSF56300">
    <property type="entry name" value="Metallo-dependent phosphatases"/>
    <property type="match status" value="1"/>
</dbReference>
<dbReference type="Pfam" id="PF00149">
    <property type="entry name" value="Metallophos"/>
    <property type="match status" value="1"/>
</dbReference>
<dbReference type="InterPro" id="IPR004843">
    <property type="entry name" value="Calcineurin-like_PHP"/>
</dbReference>
<evidence type="ECO:0000313" key="8">
    <source>
        <dbReference type="Proteomes" id="UP000281474"/>
    </source>
</evidence>
<evidence type="ECO:0000256" key="4">
    <source>
        <dbReference type="ARBA" id="ARBA00049417"/>
    </source>
</evidence>
<sequence length="274" mass="31764">MANYFVGDLQGCYYELRRLLDKVAFDPSQDTLWCVGDLVARGPDSLATLEYLYQLGNSVKTVLGNHDLHLMALAAGIKKRNPKDKLDLLLDSPQLPEYIDWLRQQPLMRYLPKHQLIMTHAGVPPQWNIDTLIAQTNKVSQALQQEDYISELIAKMYHDKQAYWHDELSEFEKLRYTIDALTRMRFLHDDGSLNFNCKQPPELCDDPSLQPWFKWDSEIKDTNRLIFGHWAALMGETNDPNVIALDTGCVWGGQMTLWHLETCEKITQKRLKKV</sequence>
<dbReference type="EMBL" id="QZEI01000072">
    <property type="protein sequence ID" value="RLV58435.1"/>
    <property type="molecule type" value="Genomic_DNA"/>
</dbReference>
<gene>
    <name evidence="5" type="primary">apaH</name>
    <name evidence="7" type="ORF">D5018_17300</name>
</gene>
<evidence type="ECO:0000259" key="6">
    <source>
        <dbReference type="Pfam" id="PF00149"/>
    </source>
</evidence>
<comment type="caution">
    <text evidence="7">The sequence shown here is derived from an EMBL/GenBank/DDBJ whole genome shotgun (WGS) entry which is preliminary data.</text>
</comment>
<organism evidence="7 8">
    <name type="scientific">Parashewanella curva</name>
    <dbReference type="NCBI Taxonomy" id="2338552"/>
    <lineage>
        <taxon>Bacteria</taxon>
        <taxon>Pseudomonadati</taxon>
        <taxon>Pseudomonadota</taxon>
        <taxon>Gammaproteobacteria</taxon>
        <taxon>Alteromonadales</taxon>
        <taxon>Shewanellaceae</taxon>
        <taxon>Parashewanella</taxon>
    </lineage>
</organism>
<keyword evidence="8" id="KW-1185">Reference proteome</keyword>
<evidence type="ECO:0000256" key="3">
    <source>
        <dbReference type="ARBA" id="ARBA00022801"/>
    </source>
</evidence>
<comment type="function">
    <text evidence="1 5">Hydrolyzes diadenosine 5',5'''-P1,P4-tetraphosphate to yield ADP.</text>
</comment>
<keyword evidence="3 5" id="KW-0378">Hydrolase</keyword>
<feature type="domain" description="Calcineurin-like phosphoesterase" evidence="6">
    <location>
        <begin position="5"/>
        <end position="151"/>
    </location>
</feature>
<accession>A0A3L8PSR5</accession>
<dbReference type="GO" id="GO:0008803">
    <property type="term" value="F:bis(5'-nucleosyl)-tetraphosphatase (symmetrical) activity"/>
    <property type="evidence" value="ECO:0007669"/>
    <property type="project" value="UniProtKB-UniRule"/>
</dbReference>
<dbReference type="AlphaFoldDB" id="A0A3L8PSR5"/>
<dbReference type="EC" id="3.6.1.41" evidence="5"/>
<dbReference type="OrthoDB" id="9807890at2"/>
<name>A0A3L8PSR5_9GAMM</name>
<dbReference type="PANTHER" id="PTHR40942">
    <property type="match status" value="1"/>
</dbReference>
<reference evidence="7 8" key="1">
    <citation type="submission" date="2018-09" db="EMBL/GenBank/DDBJ databases">
        <title>Phylogeny of the Shewanellaceae, and recommendation for two new genera, Pseudoshewanella and Parashewanella.</title>
        <authorList>
            <person name="Wang G."/>
        </authorList>
    </citation>
    <scope>NUCLEOTIDE SEQUENCE [LARGE SCALE GENOMIC DNA]</scope>
    <source>
        <strain evidence="7 8">C51</strain>
    </source>
</reference>
<dbReference type="Gene3D" id="3.60.21.10">
    <property type="match status" value="1"/>
</dbReference>
<dbReference type="RefSeq" id="WP_121840241.1">
    <property type="nucleotide sequence ID" value="NZ_ML014821.1"/>
</dbReference>
<comment type="catalytic activity">
    <reaction evidence="4 5">
        <text>P(1),P(4)-bis(5'-adenosyl) tetraphosphate + H2O = 2 ADP + 2 H(+)</text>
        <dbReference type="Rhea" id="RHEA:24252"/>
        <dbReference type="ChEBI" id="CHEBI:15377"/>
        <dbReference type="ChEBI" id="CHEBI:15378"/>
        <dbReference type="ChEBI" id="CHEBI:58141"/>
        <dbReference type="ChEBI" id="CHEBI:456216"/>
        <dbReference type="EC" id="3.6.1.41"/>
    </reaction>
</comment>
<dbReference type="InterPro" id="IPR004617">
    <property type="entry name" value="ApaH"/>
</dbReference>
<dbReference type="HAMAP" id="MF_00199">
    <property type="entry name" value="ApaH"/>
    <property type="match status" value="1"/>
</dbReference>
<dbReference type="Proteomes" id="UP000281474">
    <property type="component" value="Unassembled WGS sequence"/>
</dbReference>
<dbReference type="CDD" id="cd07422">
    <property type="entry name" value="MPP_ApaH"/>
    <property type="match status" value="1"/>
</dbReference>
<evidence type="ECO:0000313" key="7">
    <source>
        <dbReference type="EMBL" id="RLV58435.1"/>
    </source>
</evidence>
<dbReference type="NCBIfam" id="TIGR00668">
    <property type="entry name" value="apaH"/>
    <property type="match status" value="1"/>
</dbReference>
<proteinExistence type="inferred from homology"/>
<evidence type="ECO:0000256" key="1">
    <source>
        <dbReference type="ARBA" id="ARBA00003413"/>
    </source>
</evidence>
<dbReference type="InterPro" id="IPR029052">
    <property type="entry name" value="Metallo-depent_PP-like"/>
</dbReference>
<evidence type="ECO:0000256" key="5">
    <source>
        <dbReference type="HAMAP-Rule" id="MF_00199"/>
    </source>
</evidence>